<protein>
    <recommendedName>
        <fullName evidence="4">Lipoprotein</fullName>
    </recommendedName>
</protein>
<sequence>MKTKLLFLATLLLLAGCSSDNLSLKDLKEAYPDKVAAPLQSLSKEEQDVAGFPEELPFTPKSVKASVDNKQVRMHYQKSEEEKVMVRSIFQPDDIIQESELQIPLNSGAVAGVQEKEDYVFVEWYNSEDDVLYQLEYTSSKKEDRTKRAIDIANSI</sequence>
<keyword evidence="1" id="KW-0732">Signal</keyword>
<dbReference type="EMBL" id="CP095073">
    <property type="protein sequence ID" value="UOQ43793.1"/>
    <property type="molecule type" value="Genomic_DNA"/>
</dbReference>
<dbReference type="Proteomes" id="UP000831787">
    <property type="component" value="Chromosome"/>
</dbReference>
<reference evidence="2 3" key="1">
    <citation type="submission" date="2022-04" db="EMBL/GenBank/DDBJ databases">
        <title>Halobacillus sp. isolated from saltern.</title>
        <authorList>
            <person name="Won M."/>
            <person name="Lee C.-M."/>
            <person name="Woen H.-Y."/>
            <person name="Kwon S.-W."/>
        </authorList>
    </citation>
    <scope>NUCLEOTIDE SEQUENCE [LARGE SCALE GENOMIC DNA]</scope>
    <source>
        <strain evidence="2 3">SSBR10-3</strain>
    </source>
</reference>
<evidence type="ECO:0000313" key="2">
    <source>
        <dbReference type="EMBL" id="UOQ43793.1"/>
    </source>
</evidence>
<proteinExistence type="predicted"/>
<feature type="signal peptide" evidence="1">
    <location>
        <begin position="1"/>
        <end position="20"/>
    </location>
</feature>
<feature type="chain" id="PRO_5045188939" description="Lipoprotein" evidence="1">
    <location>
        <begin position="21"/>
        <end position="156"/>
    </location>
</feature>
<gene>
    <name evidence="2" type="ORF">MUN89_18215</name>
</gene>
<name>A0ABY4EH43_9BACI</name>
<organism evidence="2 3">
    <name type="scientific">Halobacillus salinarum</name>
    <dbReference type="NCBI Taxonomy" id="2932257"/>
    <lineage>
        <taxon>Bacteria</taxon>
        <taxon>Bacillati</taxon>
        <taxon>Bacillota</taxon>
        <taxon>Bacilli</taxon>
        <taxon>Bacillales</taxon>
        <taxon>Bacillaceae</taxon>
        <taxon>Halobacillus</taxon>
    </lineage>
</organism>
<evidence type="ECO:0000313" key="3">
    <source>
        <dbReference type="Proteomes" id="UP000831787"/>
    </source>
</evidence>
<evidence type="ECO:0008006" key="4">
    <source>
        <dbReference type="Google" id="ProtNLM"/>
    </source>
</evidence>
<evidence type="ECO:0000256" key="1">
    <source>
        <dbReference type="SAM" id="SignalP"/>
    </source>
</evidence>
<keyword evidence="3" id="KW-1185">Reference proteome</keyword>
<accession>A0ABY4EH43</accession>
<dbReference type="RefSeq" id="WP_244709242.1">
    <property type="nucleotide sequence ID" value="NZ_CP095073.1"/>
</dbReference>
<dbReference type="PROSITE" id="PS51257">
    <property type="entry name" value="PROKAR_LIPOPROTEIN"/>
    <property type="match status" value="1"/>
</dbReference>